<proteinExistence type="predicted"/>
<organism evidence="1 2">
    <name type="scientific">Hyaloscypha variabilis (strain UAMH 11265 / GT02V1 / F)</name>
    <name type="common">Meliniomyces variabilis</name>
    <dbReference type="NCBI Taxonomy" id="1149755"/>
    <lineage>
        <taxon>Eukaryota</taxon>
        <taxon>Fungi</taxon>
        <taxon>Dikarya</taxon>
        <taxon>Ascomycota</taxon>
        <taxon>Pezizomycotina</taxon>
        <taxon>Leotiomycetes</taxon>
        <taxon>Helotiales</taxon>
        <taxon>Hyaloscyphaceae</taxon>
        <taxon>Hyaloscypha</taxon>
        <taxon>Hyaloscypha variabilis</taxon>
    </lineage>
</organism>
<protein>
    <submittedName>
        <fullName evidence="1">Uncharacterized protein</fullName>
    </submittedName>
</protein>
<accession>A0A2J6RS04</accession>
<sequence>MSNRPLRLWRRPRVSSPYQHALDIGPRRSSVTGLLCLRDEVALLEVEVAGLAAVGPVGDGECCSCSLGRRHQILKPPRRMNRNRDHRTRPRADHNKLILQGLKVAQPSQDGQARPVCCDRTAVHLLPASRKKLAIHRTRQDKVFHTPLLPTSNKPAALQICPVIEAQVNCGVHRNSPAP</sequence>
<evidence type="ECO:0000313" key="1">
    <source>
        <dbReference type="EMBL" id="PMD41302.1"/>
    </source>
</evidence>
<keyword evidence="2" id="KW-1185">Reference proteome</keyword>
<dbReference type="AlphaFoldDB" id="A0A2J6RS04"/>
<dbReference type="Proteomes" id="UP000235786">
    <property type="component" value="Unassembled WGS sequence"/>
</dbReference>
<gene>
    <name evidence="1" type="ORF">L207DRAFT_322968</name>
</gene>
<dbReference type="EMBL" id="KZ613944">
    <property type="protein sequence ID" value="PMD41302.1"/>
    <property type="molecule type" value="Genomic_DNA"/>
</dbReference>
<reference evidence="1 2" key="1">
    <citation type="submission" date="2016-04" db="EMBL/GenBank/DDBJ databases">
        <title>A degradative enzymes factory behind the ericoid mycorrhizal symbiosis.</title>
        <authorList>
            <consortium name="DOE Joint Genome Institute"/>
            <person name="Martino E."/>
            <person name="Morin E."/>
            <person name="Grelet G."/>
            <person name="Kuo A."/>
            <person name="Kohler A."/>
            <person name="Daghino S."/>
            <person name="Barry K."/>
            <person name="Choi C."/>
            <person name="Cichocki N."/>
            <person name="Clum A."/>
            <person name="Copeland A."/>
            <person name="Hainaut M."/>
            <person name="Haridas S."/>
            <person name="Labutti K."/>
            <person name="Lindquist E."/>
            <person name="Lipzen A."/>
            <person name="Khouja H.-R."/>
            <person name="Murat C."/>
            <person name="Ohm R."/>
            <person name="Olson A."/>
            <person name="Spatafora J."/>
            <person name="Veneault-Fourrey C."/>
            <person name="Henrissat B."/>
            <person name="Grigoriev I."/>
            <person name="Martin F."/>
            <person name="Perotto S."/>
        </authorList>
    </citation>
    <scope>NUCLEOTIDE SEQUENCE [LARGE SCALE GENOMIC DNA]</scope>
    <source>
        <strain evidence="1 2">F</strain>
    </source>
</reference>
<name>A0A2J6RS04_HYAVF</name>
<evidence type="ECO:0000313" key="2">
    <source>
        <dbReference type="Proteomes" id="UP000235786"/>
    </source>
</evidence>